<dbReference type="AlphaFoldDB" id="W6Z442"/>
<feature type="compositionally biased region" description="Polar residues" evidence="1">
    <location>
        <begin position="42"/>
        <end position="52"/>
    </location>
</feature>
<dbReference type="EMBL" id="KI963999">
    <property type="protein sequence ID" value="EUC44675.1"/>
    <property type="molecule type" value="Genomic_DNA"/>
</dbReference>
<dbReference type="GeneID" id="19129077"/>
<feature type="region of interest" description="Disordered" evidence="1">
    <location>
        <begin position="39"/>
        <end position="65"/>
    </location>
</feature>
<proteinExistence type="predicted"/>
<reference evidence="2 3" key="1">
    <citation type="journal article" date="2013" name="PLoS Genet.">
        <title>Comparative genome structure, secondary metabolite, and effector coding capacity across Cochliobolus pathogens.</title>
        <authorList>
            <person name="Condon B.J."/>
            <person name="Leng Y."/>
            <person name="Wu D."/>
            <person name="Bushley K.E."/>
            <person name="Ohm R.A."/>
            <person name="Otillar R."/>
            <person name="Martin J."/>
            <person name="Schackwitz W."/>
            <person name="Grimwood J."/>
            <person name="MohdZainudin N."/>
            <person name="Xue C."/>
            <person name="Wang R."/>
            <person name="Manning V.A."/>
            <person name="Dhillon B."/>
            <person name="Tu Z.J."/>
            <person name="Steffenson B.J."/>
            <person name="Salamov A."/>
            <person name="Sun H."/>
            <person name="Lowry S."/>
            <person name="LaButti K."/>
            <person name="Han J."/>
            <person name="Copeland A."/>
            <person name="Lindquist E."/>
            <person name="Barry K."/>
            <person name="Schmutz J."/>
            <person name="Baker S.E."/>
            <person name="Ciuffetti L.M."/>
            <person name="Grigoriev I.V."/>
            <person name="Zhong S."/>
            <person name="Turgeon B.G."/>
        </authorList>
    </citation>
    <scope>NUCLEOTIDE SEQUENCE [LARGE SCALE GENOMIC DNA]</scope>
    <source>
        <strain evidence="2 3">ATCC 44560</strain>
    </source>
</reference>
<dbReference type="KEGG" id="bor:COCMIDRAFT_97519"/>
<gene>
    <name evidence="2" type="ORF">COCMIDRAFT_97519</name>
</gene>
<feature type="non-terminal residue" evidence="2">
    <location>
        <position position="1"/>
    </location>
</feature>
<dbReference type="Proteomes" id="UP000054032">
    <property type="component" value="Unassembled WGS sequence"/>
</dbReference>
<organism evidence="2 3">
    <name type="scientific">Bipolaris oryzae ATCC 44560</name>
    <dbReference type="NCBI Taxonomy" id="930090"/>
    <lineage>
        <taxon>Eukaryota</taxon>
        <taxon>Fungi</taxon>
        <taxon>Dikarya</taxon>
        <taxon>Ascomycota</taxon>
        <taxon>Pezizomycotina</taxon>
        <taxon>Dothideomycetes</taxon>
        <taxon>Pleosporomycetidae</taxon>
        <taxon>Pleosporales</taxon>
        <taxon>Pleosporineae</taxon>
        <taxon>Pleosporaceae</taxon>
        <taxon>Bipolaris</taxon>
    </lineage>
</organism>
<protein>
    <submittedName>
        <fullName evidence="2">Uncharacterized protein</fullName>
    </submittedName>
</protein>
<dbReference type="HOGENOM" id="CLU_2855760_0_0_1"/>
<evidence type="ECO:0000313" key="2">
    <source>
        <dbReference type="EMBL" id="EUC44675.1"/>
    </source>
</evidence>
<keyword evidence="3" id="KW-1185">Reference proteome</keyword>
<accession>W6Z442</accession>
<name>W6Z442_COCMI</name>
<sequence length="65" mass="6735">GRGCDGALGGGKCCRAIALPLGAVKECSRGAWLQPPRIELGNGTTTVPQGEQTAWRRPGDGCRRA</sequence>
<dbReference type="RefSeq" id="XP_007688801.1">
    <property type="nucleotide sequence ID" value="XM_007690611.1"/>
</dbReference>
<evidence type="ECO:0000256" key="1">
    <source>
        <dbReference type="SAM" id="MobiDB-lite"/>
    </source>
</evidence>
<evidence type="ECO:0000313" key="3">
    <source>
        <dbReference type="Proteomes" id="UP000054032"/>
    </source>
</evidence>